<dbReference type="PANTHER" id="PTHR44379:SF8">
    <property type="entry name" value="XANTHINE DEHYDROGENASE IRON-SULFUR-BINDING SUBUNIT XDHC-RELATED"/>
    <property type="match status" value="1"/>
</dbReference>
<dbReference type="RefSeq" id="WP_014270696.1">
    <property type="nucleotide sequence ID" value="NC_016633.1"/>
</dbReference>
<dbReference type="EMBL" id="CP003155">
    <property type="protein sequence ID" value="AEV29855.1"/>
    <property type="molecule type" value="Genomic_DNA"/>
</dbReference>
<dbReference type="SUPFAM" id="SSF54292">
    <property type="entry name" value="2Fe-2S ferredoxin-like"/>
    <property type="match status" value="1"/>
</dbReference>
<feature type="domain" description="2Fe-2S ferredoxin-type" evidence="5">
    <location>
        <begin position="7"/>
        <end position="59"/>
    </location>
</feature>
<dbReference type="STRING" id="158190.SpiGrapes_2068"/>
<sequence>MKIECSIDGKALSLSVNSNKPLSLILMEDVGNRSLMSHCQGNGCGNCIVLLNEEAVLSCMVPAFRLREATIRTFDSFQKTRQYRDIERAYHATGNTPCPNCYASKTLIIESILQDLTNSHPEQTSSSLTGRLRFTSDTNESFDDKNIIQELSLNTCNCMDMSEMLQIVELALGYRRRKRVRRN</sequence>
<name>G8QR07_SPHPG</name>
<evidence type="ECO:0000256" key="3">
    <source>
        <dbReference type="ARBA" id="ARBA00023004"/>
    </source>
</evidence>
<reference evidence="6 7" key="1">
    <citation type="submission" date="2011-11" db="EMBL/GenBank/DDBJ databases">
        <title>Complete sequence of Spirochaeta sp. grapes.</title>
        <authorList>
            <consortium name="US DOE Joint Genome Institute"/>
            <person name="Lucas S."/>
            <person name="Han J."/>
            <person name="Lapidus A."/>
            <person name="Cheng J.-F."/>
            <person name="Goodwin L."/>
            <person name="Pitluck S."/>
            <person name="Peters L."/>
            <person name="Ovchinnikova G."/>
            <person name="Munk A.C."/>
            <person name="Detter J.C."/>
            <person name="Han C."/>
            <person name="Tapia R."/>
            <person name="Land M."/>
            <person name="Hauser L."/>
            <person name="Kyrpides N."/>
            <person name="Ivanova N."/>
            <person name="Pagani I."/>
            <person name="Ritalahtilisa K."/>
            <person name="Loeffler F."/>
            <person name="Woyke T."/>
        </authorList>
    </citation>
    <scope>NUCLEOTIDE SEQUENCE [LARGE SCALE GENOMIC DNA]</scope>
    <source>
        <strain evidence="7">ATCC BAA-1885 / DSM 22778 / Grapes</strain>
    </source>
</reference>
<proteinExistence type="predicted"/>
<dbReference type="eggNOG" id="COG2080">
    <property type="taxonomic scope" value="Bacteria"/>
</dbReference>
<keyword evidence="7" id="KW-1185">Reference proteome</keyword>
<dbReference type="InterPro" id="IPR012675">
    <property type="entry name" value="Beta-grasp_dom_sf"/>
</dbReference>
<dbReference type="Proteomes" id="UP000005632">
    <property type="component" value="Chromosome"/>
</dbReference>
<dbReference type="GO" id="GO:0046872">
    <property type="term" value="F:metal ion binding"/>
    <property type="evidence" value="ECO:0007669"/>
    <property type="project" value="UniProtKB-KW"/>
</dbReference>
<accession>G8QR07</accession>
<dbReference type="PANTHER" id="PTHR44379">
    <property type="entry name" value="OXIDOREDUCTASE WITH IRON-SULFUR SUBUNIT"/>
    <property type="match status" value="1"/>
</dbReference>
<protein>
    <submittedName>
        <fullName evidence="6">Aerobic-type carbon monoxide dehydrogenase, small subunit CoxS/CutS-like protein</fullName>
    </submittedName>
</protein>
<evidence type="ECO:0000313" key="6">
    <source>
        <dbReference type="EMBL" id="AEV29855.1"/>
    </source>
</evidence>
<dbReference type="AlphaFoldDB" id="G8QR07"/>
<evidence type="ECO:0000259" key="5">
    <source>
        <dbReference type="Pfam" id="PF00111"/>
    </source>
</evidence>
<evidence type="ECO:0000256" key="1">
    <source>
        <dbReference type="ARBA" id="ARBA00022714"/>
    </source>
</evidence>
<evidence type="ECO:0000313" key="7">
    <source>
        <dbReference type="Proteomes" id="UP000005632"/>
    </source>
</evidence>
<gene>
    <name evidence="6" type="ordered locus">SpiGrapes_2068</name>
</gene>
<keyword evidence="1" id="KW-0001">2Fe-2S</keyword>
<dbReference type="HOGENOM" id="CLU_1481108_0_0_12"/>
<dbReference type="InterPro" id="IPR051452">
    <property type="entry name" value="Diverse_Oxidoreductases"/>
</dbReference>
<dbReference type="InterPro" id="IPR036010">
    <property type="entry name" value="2Fe-2S_ferredoxin-like_sf"/>
</dbReference>
<keyword evidence="4" id="KW-0411">Iron-sulfur</keyword>
<dbReference type="Gene3D" id="3.10.20.30">
    <property type="match status" value="1"/>
</dbReference>
<keyword evidence="3" id="KW-0408">Iron</keyword>
<evidence type="ECO:0000256" key="2">
    <source>
        <dbReference type="ARBA" id="ARBA00022723"/>
    </source>
</evidence>
<evidence type="ECO:0000256" key="4">
    <source>
        <dbReference type="ARBA" id="ARBA00023014"/>
    </source>
</evidence>
<dbReference type="OrthoDB" id="9796880at2"/>
<dbReference type="GO" id="GO:0051537">
    <property type="term" value="F:2 iron, 2 sulfur cluster binding"/>
    <property type="evidence" value="ECO:0007669"/>
    <property type="project" value="UniProtKB-KW"/>
</dbReference>
<dbReference type="Pfam" id="PF00111">
    <property type="entry name" value="Fer2"/>
    <property type="match status" value="1"/>
</dbReference>
<dbReference type="KEGG" id="sgp:SpiGrapes_2068"/>
<organism evidence="6 7">
    <name type="scientific">Sphaerochaeta pleomorpha (strain ATCC BAA-1885 / DSM 22778 / Grapes)</name>
    <dbReference type="NCBI Taxonomy" id="158190"/>
    <lineage>
        <taxon>Bacteria</taxon>
        <taxon>Pseudomonadati</taxon>
        <taxon>Spirochaetota</taxon>
        <taxon>Spirochaetia</taxon>
        <taxon>Spirochaetales</taxon>
        <taxon>Sphaerochaetaceae</taxon>
        <taxon>Sphaerochaeta</taxon>
    </lineage>
</organism>
<dbReference type="InterPro" id="IPR001041">
    <property type="entry name" value="2Fe-2S_ferredoxin-type"/>
</dbReference>
<keyword evidence="2" id="KW-0479">Metal-binding</keyword>